<reference evidence="1" key="1">
    <citation type="submission" date="2022-07" db="EMBL/GenBank/DDBJ databases">
        <title>Phylogenomic reconstructions and comparative analyses of Kickxellomycotina fungi.</title>
        <authorList>
            <person name="Reynolds N.K."/>
            <person name="Stajich J.E."/>
            <person name="Barry K."/>
            <person name="Grigoriev I.V."/>
            <person name="Crous P."/>
            <person name="Smith M.E."/>
        </authorList>
    </citation>
    <scope>NUCLEOTIDE SEQUENCE</scope>
    <source>
        <strain evidence="1">BCRC 34780</strain>
    </source>
</reference>
<dbReference type="Proteomes" id="UP001140087">
    <property type="component" value="Unassembled WGS sequence"/>
</dbReference>
<protein>
    <submittedName>
        <fullName evidence="1">Uncharacterized protein</fullName>
    </submittedName>
</protein>
<evidence type="ECO:0000313" key="2">
    <source>
        <dbReference type="Proteomes" id="UP001140087"/>
    </source>
</evidence>
<evidence type="ECO:0000313" key="1">
    <source>
        <dbReference type="EMBL" id="KAJ2794538.1"/>
    </source>
</evidence>
<name>A0ACC1KT04_9FUNG</name>
<accession>A0ACC1KT04</accession>
<proteinExistence type="predicted"/>
<dbReference type="EMBL" id="JANBUN010002475">
    <property type="protein sequence ID" value="KAJ2794538.1"/>
    <property type="molecule type" value="Genomic_DNA"/>
</dbReference>
<sequence>MSFHAGHGAASPPLPDDPDVPSDDDGHKRQRISRACDRCRRKKVKCNGLQPTCTHCAAIGATCTYLDTAKKRGPPKGYIDAIESRLHATERLLRELVLGDPATARFVVDTLQAPGGVSAAALRDSTGRLFGCLTLDDLKTCATPATAAAKTQRSGSSGDWASPLSSLERGVGHLTLDQTGSLRYLGGSSGWDIVNRSLHASKDSPQLARSGEGALRWPPISSNTPRDAESADAATAASSLRTSASGDDYSPRRRMDIDGGASRARA</sequence>
<organism evidence="1 2">
    <name type="scientific">Coemansia helicoidea</name>
    <dbReference type="NCBI Taxonomy" id="1286919"/>
    <lineage>
        <taxon>Eukaryota</taxon>
        <taxon>Fungi</taxon>
        <taxon>Fungi incertae sedis</taxon>
        <taxon>Zoopagomycota</taxon>
        <taxon>Kickxellomycotina</taxon>
        <taxon>Kickxellomycetes</taxon>
        <taxon>Kickxellales</taxon>
        <taxon>Kickxellaceae</taxon>
        <taxon>Coemansia</taxon>
    </lineage>
</organism>
<comment type="caution">
    <text evidence="1">The sequence shown here is derived from an EMBL/GenBank/DDBJ whole genome shotgun (WGS) entry which is preliminary data.</text>
</comment>
<gene>
    <name evidence="1" type="ORF">H4R21_005462</name>
</gene>
<keyword evidence="2" id="KW-1185">Reference proteome</keyword>
<feature type="non-terminal residue" evidence="1">
    <location>
        <position position="266"/>
    </location>
</feature>